<protein>
    <submittedName>
        <fullName evidence="1">Uncharacterized protein</fullName>
    </submittedName>
</protein>
<accession>A0A645AJZ4</accession>
<gene>
    <name evidence="1" type="ORF">SDC9_96718</name>
</gene>
<dbReference type="AlphaFoldDB" id="A0A645AJZ4"/>
<proteinExistence type="predicted"/>
<reference evidence="1" key="1">
    <citation type="submission" date="2019-08" db="EMBL/GenBank/DDBJ databases">
        <authorList>
            <person name="Kucharzyk K."/>
            <person name="Murdoch R.W."/>
            <person name="Higgins S."/>
            <person name="Loffler F."/>
        </authorList>
    </citation>
    <scope>NUCLEOTIDE SEQUENCE</scope>
</reference>
<evidence type="ECO:0000313" key="1">
    <source>
        <dbReference type="EMBL" id="MPM49984.1"/>
    </source>
</evidence>
<organism evidence="1">
    <name type="scientific">bioreactor metagenome</name>
    <dbReference type="NCBI Taxonomy" id="1076179"/>
    <lineage>
        <taxon>unclassified sequences</taxon>
        <taxon>metagenomes</taxon>
        <taxon>ecological metagenomes</taxon>
    </lineage>
</organism>
<name>A0A645AJZ4_9ZZZZ</name>
<sequence length="65" mass="7361">MLLHAKISVQNMEKKYRLKYLISIYSVNNILDLNYHSAAEVVNSHPGFCFNKGAFLTSESGIGKR</sequence>
<dbReference type="EMBL" id="VSSQ01012761">
    <property type="protein sequence ID" value="MPM49984.1"/>
    <property type="molecule type" value="Genomic_DNA"/>
</dbReference>
<comment type="caution">
    <text evidence="1">The sequence shown here is derived from an EMBL/GenBank/DDBJ whole genome shotgun (WGS) entry which is preliminary data.</text>
</comment>